<accession>A0A0Q9YL07</accession>
<evidence type="ECO:0000313" key="2">
    <source>
        <dbReference type="EMBL" id="MCS5711002.1"/>
    </source>
</evidence>
<proteinExistence type="predicted"/>
<dbReference type="EMBL" id="LKAJ01000005">
    <property type="protein sequence ID" value="KRG21435.1"/>
    <property type="molecule type" value="Genomic_DNA"/>
</dbReference>
<dbReference type="Proteomes" id="UP000051497">
    <property type="component" value="Unassembled WGS sequence"/>
</dbReference>
<evidence type="ECO:0000313" key="1">
    <source>
        <dbReference type="EMBL" id="KRG21435.1"/>
    </source>
</evidence>
<name>A0A0Q9YL07_9GAMM</name>
<reference evidence="2" key="2">
    <citation type="journal article" date="2016" name="Genome Announc.">
        <title>Draft Genome Sequences of Two Novel Amoeba-Resistant Intranuclear Bacteria, 'Candidatus Berkiella cookevillensis' and 'Candidatus Berkiella aquae'.</title>
        <authorList>
            <person name="Mehari Y.T."/>
            <person name="Arivett B.A."/>
            <person name="Farone A.L."/>
            <person name="Gunderson J.H."/>
            <person name="Farone M.B."/>
        </authorList>
    </citation>
    <scope>NUCLEOTIDE SEQUENCE</scope>
    <source>
        <strain evidence="2">HT99</strain>
    </source>
</reference>
<comment type="caution">
    <text evidence="1">The sequence shown here is derived from an EMBL/GenBank/DDBJ whole genome shotgun (WGS) entry which is preliminary data.</text>
</comment>
<sequence>MKQGALPDTTAIHDEIWGEEILSRLNAKDMINFRLASKATNRQGIVQSFWRRYLPKIRDVQYAEIQALQQLLNDDERNLDLKRIDGPSNTKEEFKERRILLDATYERLGINPLAVAAFQSEIGRKFLARVVNNQEALNVFNTMNSCQILGVIQKIEIDKNPMWLARVLTVNIPTLLELLTKLSQRESIFQNRPKAS</sequence>
<dbReference type="EMBL" id="LKAJ02000001">
    <property type="protein sequence ID" value="MCS5711002.1"/>
    <property type="molecule type" value="Genomic_DNA"/>
</dbReference>
<gene>
    <name evidence="2" type="ORF">HT99x_006130</name>
    <name evidence="1" type="ORF">HT99x_01611</name>
</gene>
<evidence type="ECO:0000313" key="3">
    <source>
        <dbReference type="Proteomes" id="UP000051497"/>
    </source>
</evidence>
<dbReference type="AlphaFoldDB" id="A0A0Q9YL07"/>
<dbReference type="RefSeq" id="WP_075066235.1">
    <property type="nucleotide sequence ID" value="NZ_LKAJ02000001.1"/>
</dbReference>
<protein>
    <submittedName>
        <fullName evidence="1">Uncharacterized protein</fullName>
    </submittedName>
</protein>
<reference evidence="1" key="1">
    <citation type="submission" date="2015-09" db="EMBL/GenBank/DDBJ databases">
        <title>Draft Genome Sequences of Two Novel Amoeba-resistant Intranuclear Bacteria, Candidatus Berkiella cookevillensis and Candidatus Berkiella aquae.</title>
        <authorList>
            <person name="Mehari Y.T."/>
            <person name="Arivett B.A."/>
            <person name="Farone A.L."/>
            <person name="Gunderson J.H."/>
            <person name="Farone M.B."/>
        </authorList>
    </citation>
    <scope>NUCLEOTIDE SEQUENCE [LARGE SCALE GENOMIC DNA]</scope>
    <source>
        <strain evidence="1">HT99</strain>
    </source>
</reference>
<reference evidence="2" key="3">
    <citation type="submission" date="2021-06" db="EMBL/GenBank/DDBJ databases">
        <title>Genomic Description and Analysis of Intracellular Bacteria, Candidatus Berkiella cookevillensis and Candidatus Berkiella aquae.</title>
        <authorList>
            <person name="Kidane D.T."/>
            <person name="Mehari Y.T."/>
            <person name="Rice F.C."/>
            <person name="Arivett B.A."/>
            <person name="Farone A.L."/>
            <person name="Berk S.G."/>
            <person name="Farone M.B."/>
        </authorList>
    </citation>
    <scope>NUCLEOTIDE SEQUENCE</scope>
    <source>
        <strain evidence="2">HT99</strain>
    </source>
</reference>
<organism evidence="1">
    <name type="scientific">Candidatus Berkiella aquae</name>
    <dbReference type="NCBI Taxonomy" id="295108"/>
    <lineage>
        <taxon>Bacteria</taxon>
        <taxon>Pseudomonadati</taxon>
        <taxon>Pseudomonadota</taxon>
        <taxon>Gammaproteobacteria</taxon>
        <taxon>Candidatus Berkiellales</taxon>
        <taxon>Candidatus Berkiellaceae</taxon>
        <taxon>Candidatus Berkiella</taxon>
    </lineage>
</organism>
<keyword evidence="3" id="KW-1185">Reference proteome</keyword>
<dbReference type="STRING" id="295108.HT99x_01611"/>